<comment type="caution">
    <text evidence="2">The sequence shown here is derived from an EMBL/GenBank/DDBJ whole genome shotgun (WGS) entry which is preliminary data.</text>
</comment>
<dbReference type="RefSeq" id="WP_114297581.1">
    <property type="nucleotide sequence ID" value="NZ_QPJT01000009.1"/>
</dbReference>
<dbReference type="Gene3D" id="3.90.1010.10">
    <property type="match status" value="1"/>
</dbReference>
<dbReference type="EMBL" id="QPJT01000009">
    <property type="protein sequence ID" value="RCX16849.1"/>
    <property type="molecule type" value="Genomic_DNA"/>
</dbReference>
<dbReference type="Pfam" id="PF01592">
    <property type="entry name" value="NifU_N"/>
    <property type="match status" value="1"/>
</dbReference>
<protein>
    <submittedName>
        <fullName evidence="2">Nitrogen fixation NifU-like protein</fullName>
    </submittedName>
</protein>
<dbReference type="Proteomes" id="UP000253034">
    <property type="component" value="Unassembled WGS sequence"/>
</dbReference>
<proteinExistence type="predicted"/>
<organism evidence="2 3">
    <name type="scientific">Anaerobacterium chartisolvens</name>
    <dbReference type="NCBI Taxonomy" id="1297424"/>
    <lineage>
        <taxon>Bacteria</taxon>
        <taxon>Bacillati</taxon>
        <taxon>Bacillota</taxon>
        <taxon>Clostridia</taxon>
        <taxon>Eubacteriales</taxon>
        <taxon>Oscillospiraceae</taxon>
        <taxon>Anaerobacterium</taxon>
    </lineage>
</organism>
<dbReference type="SUPFAM" id="SSF82649">
    <property type="entry name" value="SufE/NifU"/>
    <property type="match status" value="1"/>
</dbReference>
<dbReference type="CDD" id="cd06664">
    <property type="entry name" value="IscU_like"/>
    <property type="match status" value="1"/>
</dbReference>
<name>A0A369B5Q3_9FIRM</name>
<dbReference type="InterPro" id="IPR017787">
    <property type="entry name" value="NIF_FeS_clus_asmbl_NifU-like"/>
</dbReference>
<dbReference type="InterPro" id="IPR002871">
    <property type="entry name" value="NIF_FeS_clus_asmbl_NifU_N"/>
</dbReference>
<evidence type="ECO:0000313" key="2">
    <source>
        <dbReference type="EMBL" id="RCX16849.1"/>
    </source>
</evidence>
<dbReference type="GO" id="GO:0016226">
    <property type="term" value="P:iron-sulfur cluster assembly"/>
    <property type="evidence" value="ECO:0007669"/>
    <property type="project" value="InterPro"/>
</dbReference>
<dbReference type="OrthoDB" id="9804157at2"/>
<reference evidence="2 3" key="1">
    <citation type="submission" date="2018-07" db="EMBL/GenBank/DDBJ databases">
        <title>Genomic Encyclopedia of Type Strains, Phase IV (KMG-IV): sequencing the most valuable type-strain genomes for metagenomic binning, comparative biology and taxonomic classification.</title>
        <authorList>
            <person name="Goeker M."/>
        </authorList>
    </citation>
    <scope>NUCLEOTIDE SEQUENCE [LARGE SCALE GENOMIC DNA]</scope>
    <source>
        <strain evidence="2 3">DSM 27016</strain>
    </source>
</reference>
<dbReference type="NCBIfam" id="TIGR03419">
    <property type="entry name" value="NifU_clost"/>
    <property type="match status" value="1"/>
</dbReference>
<dbReference type="GO" id="GO:0005506">
    <property type="term" value="F:iron ion binding"/>
    <property type="evidence" value="ECO:0007669"/>
    <property type="project" value="InterPro"/>
</dbReference>
<dbReference type="AlphaFoldDB" id="A0A369B5Q3"/>
<feature type="domain" description="NIF system FeS cluster assembly NifU N-terminal" evidence="1">
    <location>
        <begin position="1"/>
        <end position="121"/>
    </location>
</feature>
<dbReference type="FunFam" id="3.90.1010.10:FF:000009">
    <property type="entry name" value="FeS cluster assembly scaffold protein NifU"/>
    <property type="match status" value="1"/>
</dbReference>
<dbReference type="GO" id="GO:0051536">
    <property type="term" value="F:iron-sulfur cluster binding"/>
    <property type="evidence" value="ECO:0007669"/>
    <property type="project" value="InterPro"/>
</dbReference>
<keyword evidence="3" id="KW-1185">Reference proteome</keyword>
<accession>A0A369B5Q3</accession>
<evidence type="ECO:0000259" key="1">
    <source>
        <dbReference type="Pfam" id="PF01592"/>
    </source>
</evidence>
<sequence length="148" mass="16111">MYSDKVMDHFMNPRNVGEIENADGVGQVGNAKCGDIMKMYLKIEDNIITDAKFKTFGCGAAVATSSMATELVVGKTVDEALMITNKAVAEALDGLPPVKMHCSNLAEEAIRAALEDYKKKNGLLDSSTESTACSRRCDDIHHHLEEED</sequence>
<evidence type="ECO:0000313" key="3">
    <source>
        <dbReference type="Proteomes" id="UP000253034"/>
    </source>
</evidence>
<gene>
    <name evidence="2" type="ORF">DFR58_10976</name>
</gene>
<dbReference type="PANTHER" id="PTHR10093">
    <property type="entry name" value="IRON-SULFUR CLUSTER ASSEMBLY ENZYME NIFU HOMOLOG"/>
    <property type="match status" value="1"/>
</dbReference>